<feature type="coiled-coil region" evidence="1">
    <location>
        <begin position="30"/>
        <end position="116"/>
    </location>
</feature>
<evidence type="ECO:0000256" key="1">
    <source>
        <dbReference type="SAM" id="Coils"/>
    </source>
</evidence>
<reference evidence="3 4" key="1">
    <citation type="journal article" date="2019" name="Nat. Plants">
        <title>Genome sequencing of Musa balbisiana reveals subgenome evolution and function divergence in polyploid bananas.</title>
        <authorList>
            <person name="Yao X."/>
        </authorList>
    </citation>
    <scope>NUCLEOTIDE SEQUENCE [LARGE SCALE GENOMIC DNA]</scope>
    <source>
        <strain evidence="4">cv. DH-PKW</strain>
        <tissue evidence="3">Leaves</tissue>
    </source>
</reference>
<organism evidence="3 4">
    <name type="scientific">Musa balbisiana</name>
    <name type="common">Banana</name>
    <dbReference type="NCBI Taxonomy" id="52838"/>
    <lineage>
        <taxon>Eukaryota</taxon>
        <taxon>Viridiplantae</taxon>
        <taxon>Streptophyta</taxon>
        <taxon>Embryophyta</taxon>
        <taxon>Tracheophyta</taxon>
        <taxon>Spermatophyta</taxon>
        <taxon>Magnoliopsida</taxon>
        <taxon>Liliopsida</taxon>
        <taxon>Zingiberales</taxon>
        <taxon>Musaceae</taxon>
        <taxon>Musa</taxon>
    </lineage>
</organism>
<evidence type="ECO:0000313" key="4">
    <source>
        <dbReference type="Proteomes" id="UP000317650"/>
    </source>
</evidence>
<dbReference type="AlphaFoldDB" id="A0A4S8K7K5"/>
<dbReference type="PANTHER" id="PTHR35749">
    <property type="entry name" value="OSJNBA0084A10.10 PROTEIN"/>
    <property type="match status" value="1"/>
</dbReference>
<evidence type="ECO:0000313" key="3">
    <source>
        <dbReference type="EMBL" id="THU70924.1"/>
    </source>
</evidence>
<accession>A0A4S8K7K5</accession>
<gene>
    <name evidence="3" type="ORF">C4D60_Mb08t30120</name>
</gene>
<proteinExistence type="predicted"/>
<dbReference type="PANTHER" id="PTHR35749:SF1">
    <property type="entry name" value="OSJNBA0084A10.10 PROTEIN"/>
    <property type="match status" value="1"/>
</dbReference>
<protein>
    <submittedName>
        <fullName evidence="3">Uncharacterized protein</fullName>
    </submittedName>
</protein>
<name>A0A4S8K7K5_MUSBA</name>
<sequence>MDKLFQFGRKAWFLVRVLSGYEERRIRAYRLHLQKRIEQAQARKADLRTIPEQVILSEVRRMVEQMQALNRQLVETEATIEEYFKPIDKSVEIIMNMQLQKDEKQAKEMLKVMQEQAMIQREMAQKKLEVNSANVSQPAPEKESMPSNQEHLK</sequence>
<dbReference type="Proteomes" id="UP000317650">
    <property type="component" value="Chromosome 8"/>
</dbReference>
<evidence type="ECO:0000256" key="2">
    <source>
        <dbReference type="SAM" id="MobiDB-lite"/>
    </source>
</evidence>
<feature type="region of interest" description="Disordered" evidence="2">
    <location>
        <begin position="123"/>
        <end position="153"/>
    </location>
</feature>
<keyword evidence="1" id="KW-0175">Coiled coil</keyword>
<comment type="caution">
    <text evidence="3">The sequence shown here is derived from an EMBL/GenBank/DDBJ whole genome shotgun (WGS) entry which is preliminary data.</text>
</comment>
<dbReference type="EMBL" id="PYDT01000002">
    <property type="protein sequence ID" value="THU70924.1"/>
    <property type="molecule type" value="Genomic_DNA"/>
</dbReference>
<keyword evidence="4" id="KW-1185">Reference proteome</keyword>
<feature type="compositionally biased region" description="Basic and acidic residues" evidence="2">
    <location>
        <begin position="140"/>
        <end position="153"/>
    </location>
</feature>